<gene>
    <name evidence="2" type="ORF">QQS21_004508</name>
</gene>
<dbReference type="AlphaFoldDB" id="A0AAJ0CRD9"/>
<dbReference type="Gene3D" id="1.20.1280.140">
    <property type="match status" value="1"/>
</dbReference>
<sequence length="177" mass="19203">MQLKLLLVAIFVGISIAEVNVTASAIKMVNSAMTTLDDKLANWNGNFLGILPVLLQTDRLLKTIDNSNQEPNDGLQRLGLGFLLPKQGAAGTVIDEAQDSAENVAKIMSTVIAKKDEIKKIPFGGPIMFGILKTFETSADTMMRNVVSQAPDEGQRSLKPLQRQIQDYFPQAIAAFG</sequence>
<accession>A0AAJ0CRD9</accession>
<dbReference type="EMBL" id="JASWJB010000067">
    <property type="protein sequence ID" value="KAK2601917.1"/>
    <property type="molecule type" value="Genomic_DNA"/>
</dbReference>
<comment type="caution">
    <text evidence="2">The sequence shown here is derived from an EMBL/GenBank/DDBJ whole genome shotgun (WGS) entry which is preliminary data.</text>
</comment>
<feature type="signal peptide" evidence="1">
    <location>
        <begin position="1"/>
        <end position="17"/>
    </location>
</feature>
<reference evidence="2" key="1">
    <citation type="submission" date="2023-06" db="EMBL/GenBank/DDBJ databases">
        <title>Conoideocrella luteorostrata (Hypocreales: Clavicipitaceae), a potential biocontrol fungus for elongate hemlock scale in United States Christmas tree production areas.</title>
        <authorList>
            <person name="Barrett H."/>
            <person name="Lovett B."/>
            <person name="Macias A.M."/>
            <person name="Stajich J.E."/>
            <person name="Kasson M.T."/>
        </authorList>
    </citation>
    <scope>NUCLEOTIDE SEQUENCE</scope>
    <source>
        <strain evidence="2">ARSEF 14590</strain>
    </source>
</reference>
<feature type="chain" id="PRO_5042513000" evidence="1">
    <location>
        <begin position="18"/>
        <end position="177"/>
    </location>
</feature>
<evidence type="ECO:0000256" key="1">
    <source>
        <dbReference type="SAM" id="SignalP"/>
    </source>
</evidence>
<proteinExistence type="predicted"/>
<evidence type="ECO:0000313" key="2">
    <source>
        <dbReference type="EMBL" id="KAK2601917.1"/>
    </source>
</evidence>
<dbReference type="Proteomes" id="UP001251528">
    <property type="component" value="Unassembled WGS sequence"/>
</dbReference>
<name>A0AAJ0CRD9_9HYPO</name>
<organism evidence="2 3">
    <name type="scientific">Conoideocrella luteorostrata</name>
    <dbReference type="NCBI Taxonomy" id="1105319"/>
    <lineage>
        <taxon>Eukaryota</taxon>
        <taxon>Fungi</taxon>
        <taxon>Dikarya</taxon>
        <taxon>Ascomycota</taxon>
        <taxon>Pezizomycotina</taxon>
        <taxon>Sordariomycetes</taxon>
        <taxon>Hypocreomycetidae</taxon>
        <taxon>Hypocreales</taxon>
        <taxon>Clavicipitaceae</taxon>
        <taxon>Conoideocrella</taxon>
    </lineage>
</organism>
<keyword evidence="1" id="KW-0732">Signal</keyword>
<protein>
    <submittedName>
        <fullName evidence="2">Uncharacterized protein</fullName>
    </submittedName>
</protein>
<evidence type="ECO:0000313" key="3">
    <source>
        <dbReference type="Proteomes" id="UP001251528"/>
    </source>
</evidence>
<keyword evidence="3" id="KW-1185">Reference proteome</keyword>